<sequence length="1752" mass="192569">MHSQEQEFQPPPMQVFHPRPRQRPSPPDMRAQPPPIQSFNPEPPHQPLQGENFQPAPMKKMRPQPPQQPPQIPSESPQEEFQPTQNLVEPVQLPEQPTQSREEEFRPPAMRKFRPEPPRQVPVEAIQPAQLPRELSQVPRKVMQPPQPESRVPQESIQEPKNPLQPPSKPPQMPTSVFQASQPERQPPSQEGQPPQIPVEPIPVRSQPPPTVPETPVTPVSPAFKQPQPPAEEFSPPQMAVETPELPIEMPVEEFQPPQIQVEPPQISRNKFRPPQIPMVSAPQPPEQPPQVPVQPVQAVRIPQKPPQVQITMVPERPETPEIPSTRPQIQPESPVAIEVPIQPPTEMAPVQPEPIEITGQSTSEPASTKPESPAATEVPLQPSPPPREPSPPPQTTFELQSTTTRRPGQALQWLAIAALARALPAPPVEKEEKHAQQTIDFLRFQQQMNRGPVEQQPLPVPSPARAHSRPTAEEGMPQKPSVQVRKMSPMEIIQRVDQLPKTNHMVNELPDINHMVDQLPQIVQVEPAKTRGTEKLESISERNLLEVKTKEEILEKTVDKEDAKAYAPRLNINKPLQRIRIMPITAETTSTMPEIPITASTTTESSLTPVSTTIYSEAVTNKKIHSGTVSFSATEEIAMTSTTEGSIPTSNGVIYLANTASSVPLVNKQIYTEPSSSIPPASSTFYSSEIVRSDISATTDTPVVRLPEMISPMLIDHSSVKMKTISKPGEEVVLVDHRNRVVDQGIEELESRTQFWPRKNRLLSTSTGTTQAPQTSAQTDASTTTQTLAPSTEAPRPSSVRTQQPPLPATNEVDDTCMQPPDAGPCTEYIPRWYFNSQTAKCEQFSYGSCQGNKNNFLEKLHCEIKCHERLSAFVDKLPVRCTWPREEGFGGGYAVKWYYNQRNLRCEQMVYQGQGGNDNQFSNLGDCERSCTLTSSIGFTPPPIFVPPPVVTTTSKPKVHEGKVEVIDKKIPNRVDASNTAVSQSEDGAVGAPAPSQPIPPTNPRYGAEPFSKDPPPKNLPPMIGGSPPATIDYANNKRLEPGNTINKLAGITTHVTIRESSSDSSNDKKIDFGTQVDAATTNGDELVGTTDAVNGVQKEEVQKIPICPNGLNAMQYADGRPVMCLPGKNQCPDKSVCYFNGLDFFCCPNEDDPYDQHIFGGYDGEEVKHGYKNVPTNLNIRSIRRSKRAPVIAPALARGMNRPMPSSSFSIDHVTSPLRFDDKPIHSISSAGLASRRVNPCIEEVDRGQCNEAHLRYFYDINNDHCRLFYYSGCNGNSNNFATLPECEQRCKIGIIVTVTRTTPASIESTSAATPPGRCPNGQMPLGDTSPVLCGNRTDSIGCPNGYYCRTGPPDVCCPEVESGIDLGKILAEQRERGDVRRKPFISSADNSEHHHQHDDKAHDEHHSHAHGVATQQTKQGAYDEASTTNAATESQPAEVSADVSGSTSSSNLQTPSSMCPDGSDALLDAAGKPVSCGAGFDGHDLCPKSYYCSIDMDRNGRLCCPMVVQGSSVPSGGIPPYFGVRNSNPGEVIERGSLPSDPKPPKLVTPAPKMSKMQQAMMVAEPASVVDYSDEQSIATPPVTNTEQPSAAAPSTGAQQQLPVAEVSAAAMPDGGQEKHPAVVYDALLLKRPNTNRKVENSLQDAKLDVERHDGRDFEEGARNEEDPFDTQMRQWKAKPSKDKSVCFLRPNEGRPCREDEPSPLSNLQFFYSGKDRLCKVFFYRGCSGNANRFESKRECEQYCANKA</sequence>
<dbReference type="PRINTS" id="PR00759">
    <property type="entry name" value="BASICPTASE"/>
</dbReference>
<feature type="compositionally biased region" description="Polar residues" evidence="4">
    <location>
        <begin position="1417"/>
        <end position="1441"/>
    </location>
</feature>
<dbReference type="SMART" id="SM00289">
    <property type="entry name" value="WR1"/>
    <property type="match status" value="3"/>
</dbReference>
<feature type="compositionally biased region" description="Low complexity" evidence="4">
    <location>
        <begin position="1444"/>
        <end position="1461"/>
    </location>
</feature>
<evidence type="ECO:0000256" key="2">
    <source>
        <dbReference type="ARBA" id="ARBA00022900"/>
    </source>
</evidence>
<feature type="region of interest" description="Disordered" evidence="4">
    <location>
        <begin position="453"/>
        <end position="485"/>
    </location>
</feature>
<dbReference type="GO" id="GO:0004867">
    <property type="term" value="F:serine-type endopeptidase inhibitor activity"/>
    <property type="evidence" value="ECO:0007669"/>
    <property type="project" value="UniProtKB-KW"/>
</dbReference>
<feature type="region of interest" description="Disordered" evidence="4">
    <location>
        <begin position="266"/>
        <end position="406"/>
    </location>
</feature>
<feature type="compositionally biased region" description="Basic and acidic residues" evidence="4">
    <location>
        <begin position="1394"/>
        <end position="1410"/>
    </location>
</feature>
<dbReference type="InterPro" id="IPR020901">
    <property type="entry name" value="Prtase_inh_Kunz-CS"/>
</dbReference>
<dbReference type="Pfam" id="PF00014">
    <property type="entry name" value="Kunitz_BPTI"/>
    <property type="match status" value="4"/>
</dbReference>
<dbReference type="WBParaSite" id="jg3026">
    <property type="protein sequence ID" value="jg3026"/>
    <property type="gene ID" value="jg3026"/>
</dbReference>
<dbReference type="PANTHER" id="PTHR10083">
    <property type="entry name" value="KUNITZ-TYPE PROTEASE INHIBITOR-RELATED"/>
    <property type="match status" value="1"/>
</dbReference>
<evidence type="ECO:0000256" key="3">
    <source>
        <dbReference type="ARBA" id="ARBA00023157"/>
    </source>
</evidence>
<dbReference type="InterPro" id="IPR036880">
    <property type="entry name" value="Kunitz_BPTI_sf"/>
</dbReference>
<feature type="compositionally biased region" description="Polar residues" evidence="4">
    <location>
        <begin position="175"/>
        <end position="190"/>
    </location>
</feature>
<dbReference type="Gene3D" id="4.10.410.10">
    <property type="entry name" value="Pancreatic trypsin inhibitor Kunitz domain"/>
    <property type="match status" value="4"/>
</dbReference>
<reference evidence="7" key="1">
    <citation type="submission" date="2022-11" db="UniProtKB">
        <authorList>
            <consortium name="WormBaseParasite"/>
        </authorList>
    </citation>
    <scope>IDENTIFICATION</scope>
</reference>
<feature type="compositionally biased region" description="Low complexity" evidence="4">
    <location>
        <begin position="766"/>
        <end position="790"/>
    </location>
</feature>
<feature type="region of interest" description="Disordered" evidence="4">
    <location>
        <begin position="766"/>
        <end position="821"/>
    </location>
</feature>
<dbReference type="PROSITE" id="PS50279">
    <property type="entry name" value="BPTI_KUNITZ_2"/>
    <property type="match status" value="4"/>
</dbReference>
<feature type="compositionally biased region" description="Pro residues" evidence="4">
    <location>
        <begin position="195"/>
        <end position="213"/>
    </location>
</feature>
<feature type="region of interest" description="Disordered" evidence="4">
    <location>
        <begin position="977"/>
        <end position="1017"/>
    </location>
</feature>
<feature type="compositionally biased region" description="Pro residues" evidence="4">
    <location>
        <begin position="382"/>
        <end position="395"/>
    </location>
</feature>
<feature type="domain" description="BPTI/Kunitz inhibitor" evidence="5">
    <location>
        <begin position="1244"/>
        <end position="1294"/>
    </location>
</feature>
<evidence type="ECO:0000313" key="6">
    <source>
        <dbReference type="Proteomes" id="UP000887574"/>
    </source>
</evidence>
<keyword evidence="3" id="KW-1015">Disulfide bond</keyword>
<keyword evidence="1" id="KW-0646">Protease inhibitor</keyword>
<feature type="compositionally biased region" description="Pro residues" evidence="4">
    <location>
        <begin position="283"/>
        <end position="293"/>
    </location>
</feature>
<dbReference type="FunFam" id="4.10.410.10:FF:000020">
    <property type="entry name" value="Collagen, type VI, alpha 3"/>
    <property type="match status" value="1"/>
</dbReference>
<dbReference type="InterPro" id="IPR006150">
    <property type="entry name" value="Cys_repeat_1"/>
</dbReference>
<feature type="compositionally biased region" description="Low complexity" evidence="4">
    <location>
        <begin position="294"/>
        <end position="303"/>
    </location>
</feature>
<feature type="compositionally biased region" description="Pro residues" evidence="4">
    <location>
        <begin position="63"/>
        <end position="72"/>
    </location>
</feature>
<feature type="domain" description="BPTI/Kunitz inhibitor" evidence="5">
    <location>
        <begin position="1691"/>
        <end position="1748"/>
    </location>
</feature>
<feature type="compositionally biased region" description="Polar residues" evidence="4">
    <location>
        <begin position="396"/>
        <end position="406"/>
    </location>
</feature>
<dbReference type="GO" id="GO:0005615">
    <property type="term" value="C:extracellular space"/>
    <property type="evidence" value="ECO:0007669"/>
    <property type="project" value="TreeGrafter"/>
</dbReference>
<organism evidence="6 7">
    <name type="scientific">Ditylenchus dipsaci</name>
    <dbReference type="NCBI Taxonomy" id="166011"/>
    <lineage>
        <taxon>Eukaryota</taxon>
        <taxon>Metazoa</taxon>
        <taxon>Ecdysozoa</taxon>
        <taxon>Nematoda</taxon>
        <taxon>Chromadorea</taxon>
        <taxon>Rhabditida</taxon>
        <taxon>Tylenchina</taxon>
        <taxon>Tylenchomorpha</taxon>
        <taxon>Sphaerularioidea</taxon>
        <taxon>Anguinidae</taxon>
        <taxon>Anguininae</taxon>
        <taxon>Ditylenchus</taxon>
    </lineage>
</organism>
<dbReference type="Proteomes" id="UP000887574">
    <property type="component" value="Unplaced"/>
</dbReference>
<feature type="domain" description="BPTI/Kunitz inhibitor" evidence="5">
    <location>
        <begin position="818"/>
        <end position="868"/>
    </location>
</feature>
<feature type="region of interest" description="Disordered" evidence="4">
    <location>
        <begin position="1"/>
        <end position="240"/>
    </location>
</feature>
<feature type="compositionally biased region" description="Pro residues" evidence="4">
    <location>
        <begin position="163"/>
        <end position="173"/>
    </location>
</feature>
<keyword evidence="6" id="KW-1185">Reference proteome</keyword>
<proteinExistence type="predicted"/>
<dbReference type="InterPro" id="IPR002223">
    <property type="entry name" value="Kunitz_BPTI"/>
</dbReference>
<dbReference type="InterPro" id="IPR028150">
    <property type="entry name" value="Lustrin_cystein"/>
</dbReference>
<evidence type="ECO:0000256" key="1">
    <source>
        <dbReference type="ARBA" id="ARBA00022690"/>
    </source>
</evidence>
<evidence type="ECO:0000259" key="5">
    <source>
        <dbReference type="PROSITE" id="PS50279"/>
    </source>
</evidence>
<evidence type="ECO:0000313" key="7">
    <source>
        <dbReference type="WBParaSite" id="jg3026"/>
    </source>
</evidence>
<feature type="compositionally biased region" description="Polar residues" evidence="4">
    <location>
        <begin position="1579"/>
        <end position="1593"/>
    </location>
</feature>
<feature type="region of interest" description="Disordered" evidence="4">
    <location>
        <begin position="1577"/>
        <end position="1603"/>
    </location>
</feature>
<dbReference type="InterPro" id="IPR050098">
    <property type="entry name" value="TFPI/VKTCI-like"/>
</dbReference>
<dbReference type="SMART" id="SM00131">
    <property type="entry name" value="KU"/>
    <property type="match status" value="4"/>
</dbReference>
<feature type="compositionally biased region" description="Low complexity" evidence="4">
    <location>
        <begin position="73"/>
        <end position="85"/>
    </location>
</feature>
<feature type="compositionally biased region" description="Pro residues" evidence="4">
    <location>
        <begin position="23"/>
        <end position="46"/>
    </location>
</feature>
<dbReference type="CDD" id="cd00109">
    <property type="entry name" value="Kunitz-type"/>
    <property type="match status" value="3"/>
</dbReference>
<dbReference type="PROSITE" id="PS00280">
    <property type="entry name" value="BPTI_KUNITZ_1"/>
    <property type="match status" value="2"/>
</dbReference>
<evidence type="ECO:0000256" key="4">
    <source>
        <dbReference type="SAM" id="MobiDB-lite"/>
    </source>
</evidence>
<dbReference type="Pfam" id="PF14625">
    <property type="entry name" value="Lustrin_cystein"/>
    <property type="match status" value="3"/>
</dbReference>
<dbReference type="SUPFAM" id="SSF57362">
    <property type="entry name" value="BPTI-like"/>
    <property type="match status" value="4"/>
</dbReference>
<feature type="compositionally biased region" description="Polar residues" evidence="4">
    <location>
        <begin position="978"/>
        <end position="988"/>
    </location>
</feature>
<accession>A0A915E9P5</accession>
<keyword evidence="2" id="KW-0722">Serine protease inhibitor</keyword>
<feature type="compositionally biased region" description="Polar residues" evidence="4">
    <location>
        <begin position="359"/>
        <end position="371"/>
    </location>
</feature>
<feature type="domain" description="BPTI/Kunitz inhibitor" evidence="5">
    <location>
        <begin position="883"/>
        <end position="933"/>
    </location>
</feature>
<name>A0A915E9P5_9BILA</name>
<protein>
    <submittedName>
        <fullName evidence="7">BPTI/Kunitz inhibitor domain-containing protein</fullName>
    </submittedName>
</protein>
<feature type="region of interest" description="Disordered" evidence="4">
    <location>
        <begin position="1390"/>
        <end position="1464"/>
    </location>
</feature>
<dbReference type="PANTHER" id="PTHR10083:SF374">
    <property type="entry name" value="BPTI_KUNITZ INHIBITOR DOMAIN-CONTAINING PROTEIN"/>
    <property type="match status" value="1"/>
</dbReference>